<organism evidence="3 4">
    <name type="scientific">Reyranella soli</name>
    <dbReference type="NCBI Taxonomy" id="1230389"/>
    <lineage>
        <taxon>Bacteria</taxon>
        <taxon>Pseudomonadati</taxon>
        <taxon>Pseudomonadota</taxon>
        <taxon>Alphaproteobacteria</taxon>
        <taxon>Hyphomicrobiales</taxon>
        <taxon>Reyranellaceae</taxon>
        <taxon>Reyranella</taxon>
    </lineage>
</organism>
<evidence type="ECO:0000313" key="3">
    <source>
        <dbReference type="EMBL" id="GEP55544.1"/>
    </source>
</evidence>
<dbReference type="EMBL" id="BKAJ01000038">
    <property type="protein sequence ID" value="GEP55544.1"/>
    <property type="molecule type" value="Genomic_DNA"/>
</dbReference>
<keyword evidence="4" id="KW-1185">Reference proteome</keyword>
<dbReference type="PANTHER" id="PTHR22855">
    <property type="entry name" value="ACETYL, PROPIONYL, PYRUVATE, AND GLUTACONYL CARBOXYLASE-RELATED"/>
    <property type="match status" value="1"/>
</dbReference>
<dbReference type="InterPro" id="IPR011763">
    <property type="entry name" value="COA_CT_C"/>
</dbReference>
<dbReference type="GO" id="GO:0004485">
    <property type="term" value="F:methylcrotonoyl-CoA carboxylase activity"/>
    <property type="evidence" value="ECO:0007669"/>
    <property type="project" value="TreeGrafter"/>
</dbReference>
<dbReference type="InterPro" id="IPR011762">
    <property type="entry name" value="COA_CT_N"/>
</dbReference>
<feature type="domain" description="CoA carboxyltransferase N-terminal" evidence="1">
    <location>
        <begin position="21"/>
        <end position="278"/>
    </location>
</feature>
<reference evidence="3 4" key="1">
    <citation type="submission" date="2019-07" db="EMBL/GenBank/DDBJ databases">
        <title>Whole genome shotgun sequence of Reyranella soli NBRC 108950.</title>
        <authorList>
            <person name="Hosoyama A."/>
            <person name="Uohara A."/>
            <person name="Ohji S."/>
            <person name="Ichikawa N."/>
        </authorList>
    </citation>
    <scope>NUCLEOTIDE SEQUENCE [LARGE SCALE GENOMIC DNA]</scope>
    <source>
        <strain evidence="3 4">NBRC 108950</strain>
    </source>
</reference>
<evidence type="ECO:0000313" key="4">
    <source>
        <dbReference type="Proteomes" id="UP000321058"/>
    </source>
</evidence>
<dbReference type="Proteomes" id="UP000321058">
    <property type="component" value="Unassembled WGS sequence"/>
</dbReference>
<feature type="domain" description="CoA carboxyltransferase C-terminal" evidence="2">
    <location>
        <begin position="281"/>
        <end position="533"/>
    </location>
</feature>
<dbReference type="SUPFAM" id="SSF52096">
    <property type="entry name" value="ClpP/crotonase"/>
    <property type="match status" value="2"/>
</dbReference>
<dbReference type="Gene3D" id="3.90.226.10">
    <property type="entry name" value="2-enoyl-CoA Hydratase, Chain A, domain 1"/>
    <property type="match status" value="2"/>
</dbReference>
<dbReference type="InterPro" id="IPR034733">
    <property type="entry name" value="AcCoA_carboxyl_beta"/>
</dbReference>
<accession>A0A512N993</accession>
<sequence length="533" mass="57714">MATLTSAIDPASETFRANAAVYDGLLKTLRERQAWSMAGGGERMVQRHRERGKIPVRERIDLLVDPLSPFLELSPLAAWGLYGNAVPAAGIVTGIGTIRGVTCMIIANDATTKGGSFFKETIRKHVRAQDIAFESRLPVVYLVDCGGANLQQGDEVFPDQDHFGGAFYRQCRMSAAGIPQIATVFGECTAGGAYIPALADEVVMTAGNSSVHLGGPQIVKAAIREIVDRDTLGGAEMHSTVSGVSDHFARDEMEAIAKTRDIVGALNRVQRTHGDIRPPRPPLFDLAEIPGIVGADLTRPFDQREIIARLVDGSEFHEFKPLYGATLVCGFGHIQGLPVGILANNGVLFSDSSLKGAHFIELCDQRNVPIVFLQNITGFMVGSDAERGGIAKNSAKLVYAVSNARVPRYTIVTGGSYGAGNYGMSGRGFRPRFMFMWPNARLGTMSPDVGSSVLMDLRRSSISRNPATEVELAEHEAKLRRMFDEQSDPYYCTARLWDDGLIEPADTRDVLGLCLAIGAMEPPVTGPRPVYRM</sequence>
<evidence type="ECO:0000259" key="2">
    <source>
        <dbReference type="PROSITE" id="PS50989"/>
    </source>
</evidence>
<evidence type="ECO:0000259" key="1">
    <source>
        <dbReference type="PROSITE" id="PS50980"/>
    </source>
</evidence>
<comment type="caution">
    <text evidence="3">The sequence shown here is derived from an EMBL/GenBank/DDBJ whole genome shotgun (WGS) entry which is preliminary data.</text>
</comment>
<protein>
    <submittedName>
        <fullName evidence="3">Methylcrotonoyl-CoA carboxylase</fullName>
    </submittedName>
</protein>
<dbReference type="GO" id="GO:1905202">
    <property type="term" value="C:methylcrotonoyl-CoA carboxylase complex"/>
    <property type="evidence" value="ECO:0007669"/>
    <property type="project" value="TreeGrafter"/>
</dbReference>
<dbReference type="FunFam" id="3.90.226.10:FF:000030">
    <property type="entry name" value="Acetyl-CoA carboxylase carboxyltransferase subunit"/>
    <property type="match status" value="1"/>
</dbReference>
<dbReference type="PROSITE" id="PS50980">
    <property type="entry name" value="COA_CT_NTER"/>
    <property type="match status" value="1"/>
</dbReference>
<dbReference type="FunFam" id="3.90.226.10:FF:000004">
    <property type="entry name" value="Methylcrotonoyl-CoA carboxylase beta chain"/>
    <property type="match status" value="1"/>
</dbReference>
<dbReference type="InterPro" id="IPR029045">
    <property type="entry name" value="ClpP/crotonase-like_dom_sf"/>
</dbReference>
<dbReference type="Pfam" id="PF01039">
    <property type="entry name" value="Carboxyl_trans"/>
    <property type="match status" value="1"/>
</dbReference>
<dbReference type="AlphaFoldDB" id="A0A512N993"/>
<dbReference type="GO" id="GO:0006552">
    <property type="term" value="P:L-leucine catabolic process"/>
    <property type="evidence" value="ECO:0007669"/>
    <property type="project" value="TreeGrafter"/>
</dbReference>
<dbReference type="PANTHER" id="PTHR22855:SF13">
    <property type="entry name" value="METHYLCROTONOYL-COA CARBOXYLASE BETA CHAIN, MITOCHONDRIAL"/>
    <property type="match status" value="1"/>
</dbReference>
<name>A0A512N993_9HYPH</name>
<gene>
    <name evidence="3" type="primary">mccB_1</name>
    <name evidence="3" type="ORF">RSO01_27100</name>
</gene>
<dbReference type="PROSITE" id="PS50989">
    <property type="entry name" value="COA_CT_CTER"/>
    <property type="match status" value="1"/>
</dbReference>
<dbReference type="InterPro" id="IPR045190">
    <property type="entry name" value="MCCB/AccD1-like"/>
</dbReference>
<dbReference type="RefSeq" id="WP_147149626.1">
    <property type="nucleotide sequence ID" value="NZ_BKAJ01000038.1"/>
</dbReference>
<proteinExistence type="predicted"/>
<dbReference type="OrthoDB" id="9803706at2"/>